<dbReference type="Gene3D" id="3.60.10.10">
    <property type="entry name" value="Endonuclease/exonuclease/phosphatase"/>
    <property type="match status" value="1"/>
</dbReference>
<feature type="region of interest" description="Disordered" evidence="8">
    <location>
        <begin position="252"/>
        <end position="295"/>
    </location>
</feature>
<keyword evidence="10" id="KW-1185">Reference proteome</keyword>
<keyword evidence="5" id="KW-0406">Ion transport</keyword>
<name>A0ABN9UDA8_9DINO</name>
<feature type="coiled-coil region" evidence="7">
    <location>
        <begin position="132"/>
        <end position="159"/>
    </location>
</feature>
<dbReference type="EMBL" id="CAUYUJ010015655">
    <property type="protein sequence ID" value="CAK0856619.1"/>
    <property type="molecule type" value="Genomic_DNA"/>
</dbReference>
<evidence type="ECO:0000313" key="10">
    <source>
        <dbReference type="Proteomes" id="UP001189429"/>
    </source>
</evidence>
<keyword evidence="2" id="KW-0813">Transport</keyword>
<evidence type="ECO:0000256" key="5">
    <source>
        <dbReference type="ARBA" id="ARBA00023065"/>
    </source>
</evidence>
<dbReference type="SUPFAM" id="SSF56219">
    <property type="entry name" value="DNase I-like"/>
    <property type="match status" value="1"/>
</dbReference>
<evidence type="ECO:0000256" key="3">
    <source>
        <dbReference type="ARBA" id="ARBA00022692"/>
    </source>
</evidence>
<evidence type="ECO:0008006" key="11">
    <source>
        <dbReference type="Google" id="ProtNLM"/>
    </source>
</evidence>
<dbReference type="Pfam" id="PF25539">
    <property type="entry name" value="Bestrophin_2"/>
    <property type="match status" value="1"/>
</dbReference>
<keyword evidence="6" id="KW-0472">Membrane</keyword>
<reference evidence="9" key="1">
    <citation type="submission" date="2023-10" db="EMBL/GenBank/DDBJ databases">
        <authorList>
            <person name="Chen Y."/>
            <person name="Shah S."/>
            <person name="Dougan E. K."/>
            <person name="Thang M."/>
            <person name="Chan C."/>
        </authorList>
    </citation>
    <scope>NUCLEOTIDE SEQUENCE [LARGE SCALE GENOMIC DNA]</scope>
</reference>
<evidence type="ECO:0000256" key="8">
    <source>
        <dbReference type="SAM" id="MobiDB-lite"/>
    </source>
</evidence>
<accession>A0ABN9UDA8</accession>
<comment type="subcellular location">
    <subcellularLocation>
        <location evidence="1">Membrane</location>
        <topology evidence="1">Multi-pass membrane protein</topology>
    </subcellularLocation>
</comment>
<keyword evidence="7" id="KW-0175">Coiled coil</keyword>
<feature type="region of interest" description="Disordered" evidence="8">
    <location>
        <begin position="615"/>
        <end position="667"/>
    </location>
</feature>
<dbReference type="InterPro" id="IPR044669">
    <property type="entry name" value="YneE/VCCN1/2-like"/>
</dbReference>
<dbReference type="Proteomes" id="UP001189429">
    <property type="component" value="Unassembled WGS sequence"/>
</dbReference>
<keyword evidence="4" id="KW-1133">Transmembrane helix</keyword>
<evidence type="ECO:0000256" key="6">
    <source>
        <dbReference type="ARBA" id="ARBA00023136"/>
    </source>
</evidence>
<evidence type="ECO:0000313" key="9">
    <source>
        <dbReference type="EMBL" id="CAK0856619.1"/>
    </source>
</evidence>
<gene>
    <name evidence="9" type="ORF">PCOR1329_LOCUS46983</name>
</gene>
<evidence type="ECO:0000256" key="2">
    <source>
        <dbReference type="ARBA" id="ARBA00022448"/>
    </source>
</evidence>
<evidence type="ECO:0000256" key="4">
    <source>
        <dbReference type="ARBA" id="ARBA00022989"/>
    </source>
</evidence>
<feature type="compositionally biased region" description="Basic and acidic residues" evidence="8">
    <location>
        <begin position="618"/>
        <end position="629"/>
    </location>
</feature>
<keyword evidence="3" id="KW-0812">Transmembrane</keyword>
<feature type="compositionally biased region" description="Low complexity" evidence="8">
    <location>
        <begin position="657"/>
        <end position="667"/>
    </location>
</feature>
<protein>
    <recommendedName>
        <fullName evidence="11">Endonuclease/exonuclease/phosphatase domain-containing protein</fullName>
    </recommendedName>
</protein>
<proteinExistence type="predicted"/>
<sequence length="897" mass="97437">MGLLLALQRVVVALDAGEERLLAATTPAAAADGGDNKPSAKVEARAQQLEGVAKLATALRTVTESTGTLKLANGDDIAKQLTGVADALNVPEKKKPPKSKAVRLAEAAKALDSATCTYNWAYGQKVLAEAKAAKARERLQESAGAVVSAEAEIEAIQNEGKQKAPKSIFEQLLDADADLLSPSDVQIAEVEDEFRRDEDLDAEGKKAVDEAKRQVLEQLQRNAREFAGQLKQHLQAAKAKAEQERVDIQQAFKKRKAEQQTTGQAADAPTTVAPPTAGASGSATQPDNDTHASKVKARWETARHIFSANITTWGPAVLSWLRRDGILQPYDVYAIQETHLPQAQLADTEHTLQNMGFSAVFTAARARTNSPCGTCGGTGVLAKGRPKATTRRHRGERASVSDATTYDADDTHATYRMCDWTPNSMKLTSLAAFLAAARAPWTICGDFNRSYADLVQSGWTTALGATAYAGLDDNQRARFLGDAKPPNIDYALHPQHRRTTMDGADQDPMEEDDAADYFDEFEPERDAHYSHYSHADTDNMHDPEVYAHVAAEAQRTHARDMAYTDDHVNSALPNDLDCDEAQRAPEQKPLLEQLAERANGTDTRAPDDTWTAASDEAEAMHSRNNRYENSEIINSDTHPTDPTGGAAWRTSSVPSPNFANANADTSDNSAYMQLDADKYEKGSHHSHTKYAPHDEHSSKSTASNSDEDEIISPTDHLNQTADAHLPPTTWPGHDGERVGCALAAPSAPDETPALQQYETGSSNKSQDNHRDKRLRLLFSASGSVVLSSCPVSILSAIVAVALDYIFSQYGDELELIRSLKDDWAISTVGIGMSFAIVFRTQIAWSRYWEAAQEVTTMWSKWGDSFLNMISFANSEHYRSAAAAHLCSISMSTATSGG</sequence>
<evidence type="ECO:0000256" key="7">
    <source>
        <dbReference type="SAM" id="Coils"/>
    </source>
</evidence>
<organism evidence="9 10">
    <name type="scientific">Prorocentrum cordatum</name>
    <dbReference type="NCBI Taxonomy" id="2364126"/>
    <lineage>
        <taxon>Eukaryota</taxon>
        <taxon>Sar</taxon>
        <taxon>Alveolata</taxon>
        <taxon>Dinophyceae</taxon>
        <taxon>Prorocentrales</taxon>
        <taxon>Prorocentraceae</taxon>
        <taxon>Prorocentrum</taxon>
    </lineage>
</organism>
<feature type="compositionally biased region" description="Polar residues" evidence="8">
    <location>
        <begin position="753"/>
        <end position="765"/>
    </location>
</feature>
<feature type="region of interest" description="Disordered" evidence="8">
    <location>
        <begin position="679"/>
        <end position="768"/>
    </location>
</feature>
<dbReference type="InterPro" id="IPR036691">
    <property type="entry name" value="Endo/exonu/phosph_ase_sf"/>
</dbReference>
<evidence type="ECO:0000256" key="1">
    <source>
        <dbReference type="ARBA" id="ARBA00004141"/>
    </source>
</evidence>
<feature type="compositionally biased region" description="Low complexity" evidence="8">
    <location>
        <begin position="265"/>
        <end position="279"/>
    </location>
</feature>
<comment type="caution">
    <text evidence="9">The sequence shown here is derived from an EMBL/GenBank/DDBJ whole genome shotgun (WGS) entry which is preliminary data.</text>
</comment>